<organism evidence="1 2">
    <name type="scientific">Pristionchus pacificus</name>
    <name type="common">Parasitic nematode worm</name>
    <dbReference type="NCBI Taxonomy" id="54126"/>
    <lineage>
        <taxon>Eukaryota</taxon>
        <taxon>Metazoa</taxon>
        <taxon>Ecdysozoa</taxon>
        <taxon>Nematoda</taxon>
        <taxon>Chromadorea</taxon>
        <taxon>Rhabditida</taxon>
        <taxon>Rhabditina</taxon>
        <taxon>Diplogasteromorpha</taxon>
        <taxon>Diplogasteroidea</taxon>
        <taxon>Neodiplogasteridae</taxon>
        <taxon>Pristionchus</taxon>
    </lineage>
</organism>
<proteinExistence type="predicted"/>
<dbReference type="OrthoDB" id="5868253at2759"/>
<dbReference type="EnsemblMetazoa" id="PPA42626.1">
    <property type="protein sequence ID" value="PPA42626.1"/>
    <property type="gene ID" value="WBGene00280995"/>
</dbReference>
<dbReference type="InterPro" id="IPR051119">
    <property type="entry name" value="Nematode_SR-like"/>
</dbReference>
<dbReference type="PANTHER" id="PTHR31627:SF42">
    <property type="entry name" value="G_PROTEIN_RECEP_F1_2 DOMAIN-CONTAINING PROTEIN-RELATED"/>
    <property type="match status" value="1"/>
</dbReference>
<reference evidence="1" key="2">
    <citation type="submission" date="2022-06" db="UniProtKB">
        <authorList>
            <consortium name="EnsemblMetazoa"/>
        </authorList>
    </citation>
    <scope>IDENTIFICATION</scope>
    <source>
        <strain evidence="1">PS312</strain>
    </source>
</reference>
<dbReference type="InterPro" id="IPR019426">
    <property type="entry name" value="7TM_GPCR_serpentine_rcpt_Srv"/>
</dbReference>
<accession>A0A8R1Z4K8</accession>
<protein>
    <submittedName>
        <fullName evidence="1">G protein-coupled receptor</fullName>
    </submittedName>
</protein>
<evidence type="ECO:0000313" key="1">
    <source>
        <dbReference type="EnsemblMetazoa" id="PPA42626.1"/>
    </source>
</evidence>
<accession>A0A2A6BX05</accession>
<dbReference type="Pfam" id="PF10323">
    <property type="entry name" value="7TM_GPCR_Srv"/>
    <property type="match status" value="1"/>
</dbReference>
<dbReference type="PANTHER" id="PTHR31627">
    <property type="entry name" value="SERPENTINE RECEPTOR CLASS GAMMA-RELATED"/>
    <property type="match status" value="1"/>
</dbReference>
<reference evidence="2" key="1">
    <citation type="journal article" date="2008" name="Nat. Genet.">
        <title>The Pristionchus pacificus genome provides a unique perspective on nematode lifestyle and parasitism.</title>
        <authorList>
            <person name="Dieterich C."/>
            <person name="Clifton S.W."/>
            <person name="Schuster L.N."/>
            <person name="Chinwalla A."/>
            <person name="Delehaunty K."/>
            <person name="Dinkelacker I."/>
            <person name="Fulton L."/>
            <person name="Fulton R."/>
            <person name="Godfrey J."/>
            <person name="Minx P."/>
            <person name="Mitreva M."/>
            <person name="Roeseler W."/>
            <person name="Tian H."/>
            <person name="Witte H."/>
            <person name="Yang S.P."/>
            <person name="Wilson R.K."/>
            <person name="Sommer R.J."/>
        </authorList>
    </citation>
    <scope>NUCLEOTIDE SEQUENCE [LARGE SCALE GENOMIC DNA]</scope>
    <source>
        <strain evidence="2">PS312</strain>
    </source>
</reference>
<keyword evidence="2" id="KW-1185">Reference proteome</keyword>
<gene>
    <name evidence="1" type="primary">WBGene00280995</name>
</gene>
<evidence type="ECO:0000313" key="2">
    <source>
        <dbReference type="Proteomes" id="UP000005239"/>
    </source>
</evidence>
<dbReference type="Proteomes" id="UP000005239">
    <property type="component" value="Unassembled WGS sequence"/>
</dbReference>
<sequence length="285" mass="32656">MVFLVGIWFWIPVFVILIPSFILHLTLIMVIRERQKAGHYKSLFYRLFLVQSHLELPLLLLHLFGRFFIKDQYAGRALILSTNGGFFPNFYYYGTISYYLHVQTWGVILQSAIRFINICSTQMTKVIAKAPNYVWYLTNALAPFAIMSRLLFLESVSFKPESDGNVGISTPPIVVQSNSMHGFVVTSFATVFSSICYVVVMIKIVARKQQLTSKKYHKEKQLTVVGFALFLAQCAMTTSYLMIAFAASNNMPLVTIMRRIYILPALLLTFINAWMLTLLNSKLRK</sequence>
<name>A0A2A6BX05_PRIPA</name>
<dbReference type="AlphaFoldDB" id="A0A2A6BX05"/>